<evidence type="ECO:0000313" key="4">
    <source>
        <dbReference type="Proteomes" id="UP000607653"/>
    </source>
</evidence>
<dbReference type="Proteomes" id="UP000607653">
    <property type="component" value="Unassembled WGS sequence"/>
</dbReference>
<feature type="chain" id="PRO_5032352053" description="LysM domain-containing protein" evidence="1">
    <location>
        <begin position="26"/>
        <end position="302"/>
    </location>
</feature>
<gene>
    <name evidence="3" type="ORF">HUJ06_019219</name>
</gene>
<dbReference type="PANTHER" id="PTHR33734">
    <property type="entry name" value="LYSM DOMAIN-CONTAINING GPI-ANCHORED PROTEIN 2"/>
    <property type="match status" value="1"/>
</dbReference>
<dbReference type="Gene3D" id="3.10.350.10">
    <property type="entry name" value="LysM domain"/>
    <property type="match status" value="1"/>
</dbReference>
<comment type="caution">
    <text evidence="3">The sequence shown here is derived from an EMBL/GenBank/DDBJ whole genome shotgun (WGS) entry which is preliminary data.</text>
</comment>
<name>A0A822XFG0_NELNU</name>
<sequence length="302" mass="32884">MGILVQPLAILLISLFLVFPPRTCAKFVIEPCKSSDSLVNVLDTLGSNSLDPTMSFPENRILPKISLIRIPISCSCMDDICSFVLTSYTVRVADTIESISIGYGELASAEQIMSVNGVDAQGRLWSDQSLIIPLPCKCFNNTSNGITTIYLSYLVHATESLSSIGATYGTTVAELVVINGLSQAAVDRGDIVEVLIRRLVDAKEGLVVAIGSSGHHAGSGSVCKCWQERVSSSATTSPSSFFLPLLVAMKRRSRHDDEEKMEDGDLGRHLCWLSSIAVSHDRGIVGDDYRDEIENVKERKRR</sequence>
<dbReference type="EMBL" id="DUZY01000001">
    <property type="protein sequence ID" value="DAD17756.1"/>
    <property type="molecule type" value="Genomic_DNA"/>
</dbReference>
<keyword evidence="1" id="KW-0732">Signal</keyword>
<keyword evidence="4" id="KW-1185">Reference proteome</keyword>
<dbReference type="InterPro" id="IPR018392">
    <property type="entry name" value="LysM"/>
</dbReference>
<dbReference type="PROSITE" id="PS51782">
    <property type="entry name" value="LYSM"/>
    <property type="match status" value="1"/>
</dbReference>
<dbReference type="Pfam" id="PF01476">
    <property type="entry name" value="LysM"/>
    <property type="match status" value="2"/>
</dbReference>
<reference evidence="3 4" key="1">
    <citation type="journal article" date="2020" name="Mol. Biol. Evol.">
        <title>Distinct Expression and Methylation Patterns for Genes with Different Fates following a Single Whole-Genome Duplication in Flowering Plants.</title>
        <authorList>
            <person name="Shi T."/>
            <person name="Rahmani R.S."/>
            <person name="Gugger P.F."/>
            <person name="Wang M."/>
            <person name="Li H."/>
            <person name="Zhang Y."/>
            <person name="Li Z."/>
            <person name="Wang Q."/>
            <person name="Van de Peer Y."/>
            <person name="Marchal K."/>
            <person name="Chen J."/>
        </authorList>
    </citation>
    <scope>NUCLEOTIDE SEQUENCE [LARGE SCALE GENOMIC DNA]</scope>
    <source>
        <tissue evidence="3">Leaf</tissue>
    </source>
</reference>
<feature type="signal peptide" evidence="1">
    <location>
        <begin position="1"/>
        <end position="25"/>
    </location>
</feature>
<organism evidence="3 4">
    <name type="scientific">Nelumbo nucifera</name>
    <name type="common">Sacred lotus</name>
    <dbReference type="NCBI Taxonomy" id="4432"/>
    <lineage>
        <taxon>Eukaryota</taxon>
        <taxon>Viridiplantae</taxon>
        <taxon>Streptophyta</taxon>
        <taxon>Embryophyta</taxon>
        <taxon>Tracheophyta</taxon>
        <taxon>Spermatophyta</taxon>
        <taxon>Magnoliopsida</taxon>
        <taxon>Proteales</taxon>
        <taxon>Nelumbonaceae</taxon>
        <taxon>Nelumbo</taxon>
    </lineage>
</organism>
<proteinExistence type="predicted"/>
<evidence type="ECO:0000313" key="3">
    <source>
        <dbReference type="EMBL" id="DAD17756.1"/>
    </source>
</evidence>
<accession>A0A822XFG0</accession>
<dbReference type="InterPro" id="IPR036779">
    <property type="entry name" value="LysM_dom_sf"/>
</dbReference>
<evidence type="ECO:0000259" key="2">
    <source>
        <dbReference type="PROSITE" id="PS51782"/>
    </source>
</evidence>
<feature type="domain" description="LysM" evidence="2">
    <location>
        <begin position="86"/>
        <end position="132"/>
    </location>
</feature>
<dbReference type="AlphaFoldDB" id="A0A822XFG0"/>
<evidence type="ECO:0000256" key="1">
    <source>
        <dbReference type="SAM" id="SignalP"/>
    </source>
</evidence>
<dbReference type="CDD" id="cd00118">
    <property type="entry name" value="LysM"/>
    <property type="match status" value="1"/>
</dbReference>
<protein>
    <recommendedName>
        <fullName evidence="2">LysM domain-containing protein</fullName>
    </recommendedName>
</protein>
<dbReference type="PANTHER" id="PTHR33734:SF28">
    <property type="entry name" value="LYSM DOMAIN-CONTAINING GPI-ANCHORED PROTEIN 1-LIKE"/>
    <property type="match status" value="1"/>
</dbReference>